<feature type="region of interest" description="Disordered" evidence="1">
    <location>
        <begin position="282"/>
        <end position="363"/>
    </location>
</feature>
<name>A0ABN9RYL0_9DINO</name>
<dbReference type="EMBL" id="CAUYUJ010008624">
    <property type="protein sequence ID" value="CAK0824489.1"/>
    <property type="molecule type" value="Genomic_DNA"/>
</dbReference>
<feature type="compositionally biased region" description="Pro residues" evidence="1">
    <location>
        <begin position="335"/>
        <end position="351"/>
    </location>
</feature>
<proteinExistence type="predicted"/>
<gene>
    <name evidence="2" type="ORF">PCOR1329_LOCUS24882</name>
</gene>
<protein>
    <submittedName>
        <fullName evidence="2">Uncharacterized protein</fullName>
    </submittedName>
</protein>
<comment type="caution">
    <text evidence="2">The sequence shown here is derived from an EMBL/GenBank/DDBJ whole genome shotgun (WGS) entry which is preliminary data.</text>
</comment>
<feature type="compositionally biased region" description="Basic and acidic residues" evidence="1">
    <location>
        <begin position="41"/>
        <end position="66"/>
    </location>
</feature>
<evidence type="ECO:0000313" key="2">
    <source>
        <dbReference type="EMBL" id="CAK0824489.1"/>
    </source>
</evidence>
<reference evidence="2" key="1">
    <citation type="submission" date="2023-10" db="EMBL/GenBank/DDBJ databases">
        <authorList>
            <person name="Chen Y."/>
            <person name="Shah S."/>
            <person name="Dougan E. K."/>
            <person name="Thang M."/>
            <person name="Chan C."/>
        </authorList>
    </citation>
    <scope>NUCLEOTIDE SEQUENCE [LARGE SCALE GENOMIC DNA]</scope>
</reference>
<sequence length="363" mass="39849">MIAVVGLVAVFARICRFLVLRPRLREWQKAVHSWQSRQNQHKLDTAQKESNRQAKELSREADKMLRELAGQRAPNEDAAEGTQRDKSEPGGEGEGAGAKSGEPQDEDALDFDPLDVFGVEDVMDVGGGRPLFSNFAFEDWVMLSLRFELHLMAHSFARDTDDSDRPGMHIDHLAFYYSRYFQKVLSLGYYGASTVAQLLEMCRDTIEVRKNKVVASLVPDDLDSLGVFVMLTEESRRDRVLRIDCGDESARLKFAAPVPSAPPLPGAFAVVRPSLPAGAGSVQMGQLQMRPPPLPGGPGRPATGWPGAFQPPDPSMPPRPPPPAFQQPPMAGNFQPPPGAKLGAPPPPRPRPVWRSLRPARGP</sequence>
<evidence type="ECO:0000256" key="1">
    <source>
        <dbReference type="SAM" id="MobiDB-lite"/>
    </source>
</evidence>
<feature type="region of interest" description="Disordered" evidence="1">
    <location>
        <begin position="32"/>
        <end position="107"/>
    </location>
</feature>
<feature type="compositionally biased region" description="Pro residues" evidence="1">
    <location>
        <begin position="309"/>
        <end position="326"/>
    </location>
</feature>
<dbReference type="Proteomes" id="UP001189429">
    <property type="component" value="Unassembled WGS sequence"/>
</dbReference>
<keyword evidence="3" id="KW-1185">Reference proteome</keyword>
<organism evidence="2 3">
    <name type="scientific">Prorocentrum cordatum</name>
    <dbReference type="NCBI Taxonomy" id="2364126"/>
    <lineage>
        <taxon>Eukaryota</taxon>
        <taxon>Sar</taxon>
        <taxon>Alveolata</taxon>
        <taxon>Dinophyceae</taxon>
        <taxon>Prorocentrales</taxon>
        <taxon>Prorocentraceae</taxon>
        <taxon>Prorocentrum</taxon>
    </lineage>
</organism>
<accession>A0ABN9RYL0</accession>
<evidence type="ECO:0000313" key="3">
    <source>
        <dbReference type="Proteomes" id="UP001189429"/>
    </source>
</evidence>